<evidence type="ECO:0000313" key="8">
    <source>
        <dbReference type="EMBL" id="PIS42448.1"/>
    </source>
</evidence>
<dbReference type="InterPro" id="IPR055210">
    <property type="entry name" value="CtpA/B_N"/>
</dbReference>
<dbReference type="InterPro" id="IPR036034">
    <property type="entry name" value="PDZ_sf"/>
</dbReference>
<comment type="similarity">
    <text evidence="1 5">Belongs to the peptidase S41A family.</text>
</comment>
<dbReference type="GO" id="GO:0008236">
    <property type="term" value="F:serine-type peptidase activity"/>
    <property type="evidence" value="ECO:0007669"/>
    <property type="project" value="UniProtKB-KW"/>
</dbReference>
<dbReference type="SMART" id="SM00228">
    <property type="entry name" value="PDZ"/>
    <property type="match status" value="1"/>
</dbReference>
<dbReference type="NCBIfam" id="TIGR00225">
    <property type="entry name" value="prc"/>
    <property type="match status" value="1"/>
</dbReference>
<evidence type="ECO:0000313" key="9">
    <source>
        <dbReference type="Proteomes" id="UP000231542"/>
    </source>
</evidence>
<feature type="domain" description="PDZ" evidence="7">
    <location>
        <begin position="115"/>
        <end position="197"/>
    </location>
</feature>
<dbReference type="FunFam" id="2.30.42.10:FF:000063">
    <property type="entry name" value="Peptidase, S41 family"/>
    <property type="match status" value="1"/>
</dbReference>
<evidence type="ECO:0000256" key="6">
    <source>
        <dbReference type="SAM" id="Phobius"/>
    </source>
</evidence>
<evidence type="ECO:0000256" key="3">
    <source>
        <dbReference type="ARBA" id="ARBA00022801"/>
    </source>
</evidence>
<comment type="caution">
    <text evidence="8">The sequence shown here is derived from an EMBL/GenBank/DDBJ whole genome shotgun (WGS) entry which is preliminary data.</text>
</comment>
<dbReference type="AlphaFoldDB" id="A0A2H0YVC3"/>
<evidence type="ECO:0000256" key="4">
    <source>
        <dbReference type="ARBA" id="ARBA00022825"/>
    </source>
</evidence>
<dbReference type="CDD" id="cd06782">
    <property type="entry name" value="cpPDZ_CPP-like"/>
    <property type="match status" value="1"/>
</dbReference>
<dbReference type="InterPro" id="IPR001478">
    <property type="entry name" value="PDZ"/>
</dbReference>
<feature type="transmembrane region" description="Helical" evidence="6">
    <location>
        <begin position="17"/>
        <end position="37"/>
    </location>
</feature>
<dbReference type="Proteomes" id="UP000231542">
    <property type="component" value="Unassembled WGS sequence"/>
</dbReference>
<dbReference type="EMBL" id="PEXU01000042">
    <property type="protein sequence ID" value="PIS42448.1"/>
    <property type="molecule type" value="Genomic_DNA"/>
</dbReference>
<dbReference type="Pfam" id="PF03572">
    <property type="entry name" value="Peptidase_S41"/>
    <property type="match status" value="1"/>
</dbReference>
<gene>
    <name evidence="8" type="ORF">COT24_03330</name>
</gene>
<dbReference type="PANTHER" id="PTHR32060">
    <property type="entry name" value="TAIL-SPECIFIC PROTEASE"/>
    <property type="match status" value="1"/>
</dbReference>
<dbReference type="Pfam" id="PF00595">
    <property type="entry name" value="PDZ"/>
    <property type="match status" value="1"/>
</dbReference>
<organism evidence="8 9">
    <name type="scientific">Candidatus Kerfeldbacteria bacterium CG08_land_8_20_14_0_20_40_16</name>
    <dbReference type="NCBI Taxonomy" id="2014244"/>
    <lineage>
        <taxon>Bacteria</taxon>
        <taxon>Candidatus Kerfeldiibacteriota</taxon>
    </lineage>
</organism>
<reference evidence="8 9" key="1">
    <citation type="submission" date="2017-09" db="EMBL/GenBank/DDBJ databases">
        <title>Depth-based differentiation of microbial function through sediment-hosted aquifers and enrichment of novel symbionts in the deep terrestrial subsurface.</title>
        <authorList>
            <person name="Probst A.J."/>
            <person name="Ladd B."/>
            <person name="Jarett J.K."/>
            <person name="Geller-Mcgrath D.E."/>
            <person name="Sieber C.M."/>
            <person name="Emerson J.B."/>
            <person name="Anantharaman K."/>
            <person name="Thomas B.C."/>
            <person name="Malmstrom R."/>
            <person name="Stieglmeier M."/>
            <person name="Klingl A."/>
            <person name="Woyke T."/>
            <person name="Ryan C.M."/>
            <person name="Banfield J.F."/>
        </authorList>
    </citation>
    <scope>NUCLEOTIDE SEQUENCE [LARGE SCALE GENOMIC DNA]</scope>
    <source>
        <strain evidence="8">CG08_land_8_20_14_0_20_40_16</strain>
    </source>
</reference>
<dbReference type="GO" id="GO:0007165">
    <property type="term" value="P:signal transduction"/>
    <property type="evidence" value="ECO:0007669"/>
    <property type="project" value="TreeGrafter"/>
</dbReference>
<evidence type="ECO:0000256" key="2">
    <source>
        <dbReference type="ARBA" id="ARBA00022670"/>
    </source>
</evidence>
<dbReference type="Gene3D" id="3.30.750.44">
    <property type="match status" value="1"/>
</dbReference>
<dbReference type="Gene3D" id="3.90.226.10">
    <property type="entry name" value="2-enoyl-CoA Hydratase, Chain A, domain 1"/>
    <property type="match status" value="1"/>
</dbReference>
<dbReference type="PANTHER" id="PTHR32060:SF30">
    <property type="entry name" value="CARBOXY-TERMINAL PROCESSING PROTEASE CTPA"/>
    <property type="match status" value="1"/>
</dbReference>
<dbReference type="Gene3D" id="2.30.42.10">
    <property type="match status" value="1"/>
</dbReference>
<dbReference type="CDD" id="cd07560">
    <property type="entry name" value="Peptidase_S41_CPP"/>
    <property type="match status" value="1"/>
</dbReference>
<dbReference type="GO" id="GO:0030288">
    <property type="term" value="C:outer membrane-bounded periplasmic space"/>
    <property type="evidence" value="ECO:0007669"/>
    <property type="project" value="TreeGrafter"/>
</dbReference>
<protein>
    <recommendedName>
        <fullName evidence="7">PDZ domain-containing protein</fullName>
    </recommendedName>
</protein>
<keyword evidence="4 5" id="KW-0720">Serine protease</keyword>
<dbReference type="SMART" id="SM00245">
    <property type="entry name" value="TSPc"/>
    <property type="match status" value="1"/>
</dbReference>
<dbReference type="SUPFAM" id="SSF52096">
    <property type="entry name" value="ClpP/crotonase"/>
    <property type="match status" value="1"/>
</dbReference>
<sequence>MEDYHKARPLIRRSLKIYLNLIVILAVFLTGVLIGAWKVNQITPYQAAEAIINKATSHLSTEKVDFNIFWKAWDIVQNKYVGRPVDERNLFYGAMSGLVASLQDPYSVFFNPDLTQAFNQEISGTFDGIGIEIGIKKNQLVVIAPLPDSPAEKTGILAGDKIMKIDSVDTNTITIDTAVNLIRGKEGTTVNLLIEREGENEPLSFTVTREVIKVQSITWEIIDSNIAYLKISHFNEDTEKNFQKAINEIILKEPKGIILDLRNNPGGYLDVAIDITGSFVEKEKIVVIEDYGDGRRTEYKSDDGGSLSNYPVVVLVNNGSASASEIMAGALQDYGVATIVGEQTFGKGSVQELTEFSDGSSLKLSVAKWLTPTGRSINEEGIKPDVEVKLSEDDYNSDRDPQLEKAIEILTGSSNS</sequence>
<proteinExistence type="inferred from homology"/>
<keyword evidence="2 5" id="KW-0645">Protease</keyword>
<dbReference type="GO" id="GO:0006508">
    <property type="term" value="P:proteolysis"/>
    <property type="evidence" value="ECO:0007669"/>
    <property type="project" value="UniProtKB-KW"/>
</dbReference>
<dbReference type="Pfam" id="PF22694">
    <property type="entry name" value="CtpB_N-like"/>
    <property type="match status" value="1"/>
</dbReference>
<keyword evidence="6" id="KW-0472">Membrane</keyword>
<dbReference type="GO" id="GO:0004175">
    <property type="term" value="F:endopeptidase activity"/>
    <property type="evidence" value="ECO:0007669"/>
    <property type="project" value="TreeGrafter"/>
</dbReference>
<dbReference type="PROSITE" id="PS50106">
    <property type="entry name" value="PDZ"/>
    <property type="match status" value="1"/>
</dbReference>
<keyword evidence="3 5" id="KW-0378">Hydrolase</keyword>
<dbReference type="InterPro" id="IPR004447">
    <property type="entry name" value="Peptidase_S41A"/>
</dbReference>
<keyword evidence="6" id="KW-1133">Transmembrane helix</keyword>
<keyword evidence="6" id="KW-0812">Transmembrane</keyword>
<dbReference type="InterPro" id="IPR029045">
    <property type="entry name" value="ClpP/crotonase-like_dom_sf"/>
</dbReference>
<evidence type="ECO:0000256" key="5">
    <source>
        <dbReference type="RuleBase" id="RU004404"/>
    </source>
</evidence>
<evidence type="ECO:0000256" key="1">
    <source>
        <dbReference type="ARBA" id="ARBA00009179"/>
    </source>
</evidence>
<dbReference type="SUPFAM" id="SSF50156">
    <property type="entry name" value="PDZ domain-like"/>
    <property type="match status" value="1"/>
</dbReference>
<evidence type="ECO:0000259" key="7">
    <source>
        <dbReference type="PROSITE" id="PS50106"/>
    </source>
</evidence>
<dbReference type="InterPro" id="IPR005151">
    <property type="entry name" value="Tail-specific_protease"/>
</dbReference>
<name>A0A2H0YVC3_9BACT</name>
<accession>A0A2H0YVC3</accession>